<accession>A0A9Q3YQF0</accession>
<dbReference type="SUPFAM" id="SSF48208">
    <property type="entry name" value="Six-hairpin glycosidases"/>
    <property type="match status" value="1"/>
</dbReference>
<sequence length="422" mass="47760">MNKPAYDTLNSRWQNLPHHHDWLEQEGRRLLSFYRAARHPEGGFGALDQNGTLPVGDAPQTMITARMTHCFALAAMRGEPGAAELAAHGVAGLLGPLRDDRYGGWCAGPPARVEDQGKQTYLHVFVALAAMTARQADVTGAARLLPEALEALERFWMESEGALRGDVGRDWASPEAYRGGNANMHAVELFVQLGDVLEAPLWRRRALAISRRLIHEHARANDYLVVEHFDEHWREWRDYHRDQPRHPFRPHGLTPGHACEWSRLLLHLEAAMTQAGEAAPDWLLEDAAGLFQAGLHYGWAVDGAPGLVYTLDWQRRPRVHERVHWAAAEACAAAAALLKRTGEPVYEQWYRRLWDYIDQYLIDRRRGSWWQELDRHNRPSGRIWQGKPDLYHAYQLTLLPRLPLAPGLARAVAEGHPLGAPC</sequence>
<keyword evidence="2" id="KW-0413">Isomerase</keyword>
<evidence type="ECO:0000313" key="3">
    <source>
        <dbReference type="EMBL" id="MCC4309705.1"/>
    </source>
</evidence>
<gene>
    <name evidence="3" type="ORF">LL252_14120</name>
</gene>
<reference evidence="3" key="1">
    <citation type="submission" date="2021-10" db="EMBL/GenBank/DDBJ databases">
        <title>The diversity and Nitrogen Metabolism of Culturable Nitrate-Utilizing Bacteria Within the Oxygen Minimum Zone of the Changjiang (Yangtze River)Estuary.</title>
        <authorList>
            <person name="Zhang D."/>
            <person name="Zheng J."/>
            <person name="Liu S."/>
            <person name="He W."/>
        </authorList>
    </citation>
    <scope>NUCLEOTIDE SEQUENCE</scope>
    <source>
        <strain evidence="3">FXH-223</strain>
    </source>
</reference>
<dbReference type="Pfam" id="PF07221">
    <property type="entry name" value="GlcNAc_2-epim"/>
    <property type="match status" value="1"/>
</dbReference>
<protein>
    <submittedName>
        <fullName evidence="3">AGE family epimerase/isomerase</fullName>
    </submittedName>
</protein>
<dbReference type="InterPro" id="IPR008928">
    <property type="entry name" value="6-hairpin_glycosidase_sf"/>
</dbReference>
<evidence type="ECO:0000313" key="4">
    <source>
        <dbReference type="Proteomes" id="UP001108027"/>
    </source>
</evidence>
<evidence type="ECO:0000256" key="2">
    <source>
        <dbReference type="ARBA" id="ARBA00023235"/>
    </source>
</evidence>
<comment type="similarity">
    <text evidence="1">Belongs to the N-acylglucosamine 2-epimerase family.</text>
</comment>
<evidence type="ECO:0000256" key="1">
    <source>
        <dbReference type="ARBA" id="ARBA00008558"/>
    </source>
</evidence>
<dbReference type="GO" id="GO:0005975">
    <property type="term" value="P:carbohydrate metabolic process"/>
    <property type="evidence" value="ECO:0007669"/>
    <property type="project" value="InterPro"/>
</dbReference>
<proteinExistence type="inferred from homology"/>
<organism evidence="3 4">
    <name type="scientific">Alloalcanivorax marinus</name>
    <dbReference type="NCBI Taxonomy" id="1177169"/>
    <lineage>
        <taxon>Bacteria</taxon>
        <taxon>Pseudomonadati</taxon>
        <taxon>Pseudomonadota</taxon>
        <taxon>Gammaproteobacteria</taxon>
        <taxon>Oceanospirillales</taxon>
        <taxon>Alcanivoracaceae</taxon>
        <taxon>Alloalcanivorax</taxon>
    </lineage>
</organism>
<comment type="caution">
    <text evidence="3">The sequence shown here is derived from an EMBL/GenBank/DDBJ whole genome shotgun (WGS) entry which is preliminary data.</text>
</comment>
<dbReference type="RefSeq" id="WP_228234473.1">
    <property type="nucleotide sequence ID" value="NZ_ARXL01000008.1"/>
</dbReference>
<dbReference type="GO" id="GO:0016853">
    <property type="term" value="F:isomerase activity"/>
    <property type="evidence" value="ECO:0007669"/>
    <property type="project" value="UniProtKB-KW"/>
</dbReference>
<name>A0A9Q3YQF0_9GAMM</name>
<dbReference type="EMBL" id="JAJGNA010000020">
    <property type="protein sequence ID" value="MCC4309705.1"/>
    <property type="molecule type" value="Genomic_DNA"/>
</dbReference>
<dbReference type="InterPro" id="IPR010819">
    <property type="entry name" value="AGE/CE"/>
</dbReference>
<dbReference type="AlphaFoldDB" id="A0A9Q3YQF0"/>
<dbReference type="Proteomes" id="UP001108027">
    <property type="component" value="Unassembled WGS sequence"/>
</dbReference>
<dbReference type="Gene3D" id="1.50.10.10">
    <property type="match status" value="1"/>
</dbReference>
<keyword evidence="4" id="KW-1185">Reference proteome</keyword>
<dbReference type="InterPro" id="IPR012341">
    <property type="entry name" value="6hp_glycosidase-like_sf"/>
</dbReference>
<dbReference type="PANTHER" id="PTHR15108">
    <property type="entry name" value="N-ACYLGLUCOSAMINE-2-EPIMERASE"/>
    <property type="match status" value="1"/>
</dbReference>